<dbReference type="Gene3D" id="3.30.2130.10">
    <property type="entry name" value="VC0802-like"/>
    <property type="match status" value="1"/>
</dbReference>
<dbReference type="SUPFAM" id="SSF55021">
    <property type="entry name" value="ACT-like"/>
    <property type="match status" value="2"/>
</dbReference>
<proteinExistence type="predicted"/>
<feature type="domain" description="DUF2241" evidence="1">
    <location>
        <begin position="9"/>
        <end position="73"/>
    </location>
</feature>
<dbReference type="PANTHER" id="PTHR39199">
    <property type="entry name" value="BLR5128 PROTEIN"/>
    <property type="match status" value="1"/>
</dbReference>
<dbReference type="InterPro" id="IPR045865">
    <property type="entry name" value="ACT-like_dom_sf"/>
</dbReference>
<dbReference type="InterPro" id="IPR018717">
    <property type="entry name" value="DUF2241"/>
</dbReference>
<evidence type="ECO:0000313" key="3">
    <source>
        <dbReference type="Proteomes" id="UP000198851"/>
    </source>
</evidence>
<reference evidence="3" key="1">
    <citation type="submission" date="2016-10" db="EMBL/GenBank/DDBJ databases">
        <authorList>
            <person name="Varghese N."/>
            <person name="Submissions S."/>
        </authorList>
    </citation>
    <scope>NUCLEOTIDE SEQUENCE [LARGE SCALE GENOMIC DNA]</scope>
    <source>
        <strain evidence="3">DSM 28453</strain>
    </source>
</reference>
<dbReference type="OrthoDB" id="517867at2"/>
<dbReference type="EMBL" id="FOSZ01000001">
    <property type="protein sequence ID" value="SFK55865.1"/>
    <property type="molecule type" value="Genomic_DNA"/>
</dbReference>
<dbReference type="AlphaFoldDB" id="A0A1I4AHA4"/>
<dbReference type="Proteomes" id="UP000198851">
    <property type="component" value="Unassembled WGS sequence"/>
</dbReference>
<accession>A0A1I4AHA4</accession>
<evidence type="ECO:0000313" key="2">
    <source>
        <dbReference type="EMBL" id="SFK55865.1"/>
    </source>
</evidence>
<evidence type="ECO:0000259" key="1">
    <source>
        <dbReference type="Pfam" id="PF10000"/>
    </source>
</evidence>
<dbReference type="STRING" id="1280847.SAMN04488036_101384"/>
<organism evidence="2 3">
    <name type="scientific">Shimia haliotis</name>
    <dbReference type="NCBI Taxonomy" id="1280847"/>
    <lineage>
        <taxon>Bacteria</taxon>
        <taxon>Pseudomonadati</taxon>
        <taxon>Pseudomonadota</taxon>
        <taxon>Alphaproteobacteria</taxon>
        <taxon>Rhodobacterales</taxon>
        <taxon>Roseobacteraceae</taxon>
    </lineage>
</organism>
<dbReference type="Pfam" id="PF10000">
    <property type="entry name" value="ACT_3"/>
    <property type="match status" value="1"/>
</dbReference>
<name>A0A1I4AHA4_9RHOB</name>
<dbReference type="RefSeq" id="WP_093319565.1">
    <property type="nucleotide sequence ID" value="NZ_FOSZ01000001.1"/>
</dbReference>
<protein>
    <recommendedName>
        <fullName evidence="1">DUF2241 domain-containing protein</fullName>
    </recommendedName>
</protein>
<keyword evidence="3" id="KW-1185">Reference proteome</keyword>
<gene>
    <name evidence="2" type="ORF">SAMN04488036_101384</name>
</gene>
<dbReference type="PANTHER" id="PTHR39199:SF1">
    <property type="entry name" value="BLR5128 PROTEIN"/>
    <property type="match status" value="1"/>
</dbReference>
<sequence length="138" mass="14780">MGQLAKSAQDMISGMTPHLQSEVYVFVTKQYPCDVSRYIEQALSIFEEDEGVSMIMSVSAAQSRGFPIEQPMRCITLKVFSALDGVGLTAAVSGALASAGIACNVVAAFHHDHPFVPESRAEEAMGILKALQDQAKSD</sequence>